<gene>
    <name evidence="8" type="primary">nagB</name>
    <name evidence="10" type="ordered locus">Trebr_2022</name>
</gene>
<evidence type="ECO:0000256" key="7">
    <source>
        <dbReference type="ARBA" id="ARBA00061194"/>
    </source>
</evidence>
<evidence type="ECO:0000256" key="4">
    <source>
        <dbReference type="ARBA" id="ARBA00023277"/>
    </source>
</evidence>
<evidence type="ECO:0000313" key="11">
    <source>
        <dbReference type="Proteomes" id="UP000006546"/>
    </source>
</evidence>
<keyword evidence="11" id="KW-1185">Reference proteome</keyword>
<keyword evidence="4 8" id="KW-0119">Carbohydrate metabolism</keyword>
<evidence type="ECO:0000256" key="8">
    <source>
        <dbReference type="HAMAP-Rule" id="MF_01241"/>
    </source>
</evidence>
<dbReference type="GO" id="GO:0005975">
    <property type="term" value="P:carbohydrate metabolic process"/>
    <property type="evidence" value="ECO:0007669"/>
    <property type="project" value="InterPro"/>
</dbReference>
<sequence length="267" mass="28996">MRVIVRPDYDACSVWAANHIAKRIIDAAPTAEKPFVLGLPTGSTPLGTYKQLIALCKAGKVSFKNVVTFNMDEYVGLPADHPQSYHRFMWDNFFNHIDIKKENVHILDGMAKDPAAECRAYEKAIAAAGGIDLFLGGVGVDGHIAFNEPGSSLSSRTRVKSLTADTIAVNSRFFGGDVSKVPATALTVGVGTITDAREVVILATGHNKAMAVKHGVEEGISQMWTISKLQLHEHALIVCDEDATDELRVGTLKYFKDIEKNNMNNGL</sequence>
<feature type="domain" description="Glucosamine/galactosamine-6-phosphate isomerase" evidence="9">
    <location>
        <begin position="15"/>
        <end position="219"/>
    </location>
</feature>
<dbReference type="HOGENOM" id="CLU_049611_0_1_12"/>
<dbReference type="HAMAP" id="MF_01241">
    <property type="entry name" value="GlcN6P_deamin"/>
    <property type="match status" value="1"/>
</dbReference>
<feature type="active site" description="Proton acceptor; for ring-opening step" evidence="8">
    <location>
        <position position="143"/>
    </location>
</feature>
<dbReference type="PANTHER" id="PTHR11280">
    <property type="entry name" value="GLUCOSAMINE-6-PHOSPHATE ISOMERASE"/>
    <property type="match status" value="1"/>
</dbReference>
<dbReference type="EC" id="3.5.99.6" evidence="8"/>
<proteinExistence type="inferred from homology"/>
<dbReference type="GO" id="GO:0019262">
    <property type="term" value="P:N-acetylneuraminate catabolic process"/>
    <property type="evidence" value="ECO:0007669"/>
    <property type="project" value="UniProtKB-UniRule"/>
</dbReference>
<dbReference type="STRING" id="906968.Trebr_2022"/>
<dbReference type="EMBL" id="CP002696">
    <property type="protein sequence ID" value="AEE17437.1"/>
    <property type="molecule type" value="Genomic_DNA"/>
</dbReference>
<dbReference type="PANTHER" id="PTHR11280:SF5">
    <property type="entry name" value="GLUCOSAMINE-6-PHOSPHATE ISOMERASE"/>
    <property type="match status" value="1"/>
</dbReference>
<reference evidence="11" key="1">
    <citation type="submission" date="2011-04" db="EMBL/GenBank/DDBJ databases">
        <title>The complete genome of Treponema brennaborense DSM 12168.</title>
        <authorList>
            <person name="Lucas S."/>
            <person name="Han J."/>
            <person name="Lapidus A."/>
            <person name="Bruce D."/>
            <person name="Goodwin L."/>
            <person name="Pitluck S."/>
            <person name="Peters L."/>
            <person name="Kyrpides N."/>
            <person name="Mavromatis K."/>
            <person name="Ivanova N."/>
            <person name="Mikhailova N."/>
            <person name="Pagani I."/>
            <person name="Teshima H."/>
            <person name="Detter J.C."/>
            <person name="Tapia R."/>
            <person name="Han C."/>
            <person name="Land M."/>
            <person name="Hauser L."/>
            <person name="Markowitz V."/>
            <person name="Cheng J.-F."/>
            <person name="Hugenholtz P."/>
            <person name="Woyke T."/>
            <person name="Wu D."/>
            <person name="Gronow S."/>
            <person name="Wellnitz S."/>
            <person name="Brambilla E."/>
            <person name="Klenk H.-P."/>
            <person name="Eisen J.A."/>
        </authorList>
    </citation>
    <scope>NUCLEOTIDE SEQUENCE [LARGE SCALE GENOMIC DNA]</scope>
    <source>
        <strain evidence="11">DSM 12168 / CIP 105900 / DD5/3</strain>
    </source>
</reference>
<evidence type="ECO:0000256" key="6">
    <source>
        <dbReference type="ARBA" id="ARBA00060525"/>
    </source>
</evidence>
<comment type="catalytic activity">
    <reaction evidence="1 8">
        <text>alpha-D-glucosamine 6-phosphate + H2O = beta-D-fructose 6-phosphate + NH4(+)</text>
        <dbReference type="Rhea" id="RHEA:12172"/>
        <dbReference type="ChEBI" id="CHEBI:15377"/>
        <dbReference type="ChEBI" id="CHEBI:28938"/>
        <dbReference type="ChEBI" id="CHEBI:57634"/>
        <dbReference type="ChEBI" id="CHEBI:75989"/>
        <dbReference type="EC" id="3.5.99.6"/>
    </reaction>
</comment>
<dbReference type="UniPathway" id="UPA00629">
    <property type="reaction ID" value="UER00684"/>
</dbReference>
<dbReference type="GO" id="GO:0006046">
    <property type="term" value="P:N-acetylglucosamine catabolic process"/>
    <property type="evidence" value="ECO:0007669"/>
    <property type="project" value="UniProtKB-UniRule"/>
</dbReference>
<evidence type="ECO:0000256" key="5">
    <source>
        <dbReference type="ARBA" id="ARBA00055188"/>
    </source>
</evidence>
<comment type="similarity">
    <text evidence="7 8">Belongs to the glucosamine/galactosamine-6-phosphate isomerase family. NagB subfamily.</text>
</comment>
<dbReference type="InterPro" id="IPR018321">
    <property type="entry name" value="Glucosamine6P_isomerase_CS"/>
</dbReference>
<dbReference type="PROSITE" id="PS01161">
    <property type="entry name" value="GLC_GALNAC_ISOMERASE"/>
    <property type="match status" value="1"/>
</dbReference>
<dbReference type="NCBIfam" id="TIGR00502">
    <property type="entry name" value="nagB"/>
    <property type="match status" value="1"/>
</dbReference>
<dbReference type="eggNOG" id="COG0363">
    <property type="taxonomic scope" value="Bacteria"/>
</dbReference>
<evidence type="ECO:0000313" key="10">
    <source>
        <dbReference type="EMBL" id="AEE17437.1"/>
    </source>
</evidence>
<dbReference type="RefSeq" id="WP_013759140.1">
    <property type="nucleotide sequence ID" value="NC_015500.1"/>
</dbReference>
<name>F4LJQ7_TREBD</name>
<dbReference type="InterPro" id="IPR006148">
    <property type="entry name" value="Glc/Gal-6P_isomerase"/>
</dbReference>
<comment type="pathway">
    <text evidence="6 8">Amino-sugar metabolism; N-acetylneuraminate degradation; D-fructose 6-phosphate from N-acetylneuraminate: step 5/5.</text>
</comment>
<keyword evidence="3 8" id="KW-0378">Hydrolase</keyword>
<dbReference type="CDD" id="cd01399">
    <property type="entry name" value="GlcN6P_deaminase"/>
    <property type="match status" value="1"/>
</dbReference>
<dbReference type="GO" id="GO:0042802">
    <property type="term" value="F:identical protein binding"/>
    <property type="evidence" value="ECO:0007669"/>
    <property type="project" value="TreeGrafter"/>
</dbReference>
<dbReference type="AlphaFoldDB" id="F4LJQ7"/>
<evidence type="ECO:0000256" key="2">
    <source>
        <dbReference type="ARBA" id="ARBA00022533"/>
    </source>
</evidence>
<comment type="function">
    <text evidence="5 8">Catalyzes the reversible isomerization-deamination of glucosamine 6-phosphate (GlcN6P) to form fructose 6-phosphate (Fru6P) and ammonium ion.</text>
</comment>
<dbReference type="InterPro" id="IPR004547">
    <property type="entry name" value="Glucosamine6P_isomerase"/>
</dbReference>
<accession>F4LJQ7</accession>
<evidence type="ECO:0000256" key="3">
    <source>
        <dbReference type="ARBA" id="ARBA00022801"/>
    </source>
</evidence>
<dbReference type="OrthoDB" id="9791139at2"/>
<dbReference type="InterPro" id="IPR037171">
    <property type="entry name" value="NagB/RpiA_transferase-like"/>
</dbReference>
<keyword evidence="2" id="KW-0021">Allosteric enzyme</keyword>
<evidence type="ECO:0000259" key="9">
    <source>
        <dbReference type="Pfam" id="PF01182"/>
    </source>
</evidence>
<dbReference type="Pfam" id="PF01182">
    <property type="entry name" value="Glucosamine_iso"/>
    <property type="match status" value="1"/>
</dbReference>
<dbReference type="GO" id="GO:0004342">
    <property type="term" value="F:glucosamine-6-phosphate deaminase activity"/>
    <property type="evidence" value="ECO:0007669"/>
    <property type="project" value="UniProtKB-UniRule"/>
</dbReference>
<dbReference type="KEGG" id="tbe:Trebr_2022"/>
<feature type="active site" description="For ring-opening step" evidence="8">
    <location>
        <position position="141"/>
    </location>
</feature>
<protein>
    <recommendedName>
        <fullName evidence="8">Glucosamine-6-phosphate deaminase</fullName>
        <ecNumber evidence="8">3.5.99.6</ecNumber>
    </recommendedName>
    <alternativeName>
        <fullName evidence="8">GlcN6P deaminase</fullName>
        <shortName evidence="8">GNPDA</shortName>
    </alternativeName>
    <alternativeName>
        <fullName evidence="8">Glucosamine-6-phosphate isomerase</fullName>
    </alternativeName>
</protein>
<feature type="active site" description="Proton acceptor; for enolization step" evidence="8">
    <location>
        <position position="72"/>
    </location>
</feature>
<dbReference type="SUPFAM" id="SSF100950">
    <property type="entry name" value="NagB/RpiA/CoA transferase-like"/>
    <property type="match status" value="1"/>
</dbReference>
<comment type="caution">
    <text evidence="8">Lacks conserved residue(s) required for the propagation of feature annotation.</text>
</comment>
<dbReference type="GO" id="GO:0005829">
    <property type="term" value="C:cytosol"/>
    <property type="evidence" value="ECO:0007669"/>
    <property type="project" value="UniProtKB-ARBA"/>
</dbReference>
<feature type="active site" description="For ring-opening step" evidence="8">
    <location>
        <position position="148"/>
    </location>
</feature>
<dbReference type="FunFam" id="3.40.50.1360:FF:000002">
    <property type="entry name" value="Glucosamine-6-phosphate deaminase"/>
    <property type="match status" value="1"/>
</dbReference>
<dbReference type="Proteomes" id="UP000006546">
    <property type="component" value="Chromosome"/>
</dbReference>
<organism evidence="10 11">
    <name type="scientific">Treponema brennaborense (strain DSM 12168 / CIP 105900 / DD5/3)</name>
    <dbReference type="NCBI Taxonomy" id="906968"/>
    <lineage>
        <taxon>Bacteria</taxon>
        <taxon>Pseudomonadati</taxon>
        <taxon>Spirochaetota</taxon>
        <taxon>Spirochaetia</taxon>
        <taxon>Spirochaetales</taxon>
        <taxon>Treponemataceae</taxon>
        <taxon>Treponema</taxon>
    </lineage>
</organism>
<dbReference type="GO" id="GO:0006043">
    <property type="term" value="P:glucosamine catabolic process"/>
    <property type="evidence" value="ECO:0007669"/>
    <property type="project" value="TreeGrafter"/>
</dbReference>
<dbReference type="Gene3D" id="3.40.50.1360">
    <property type="match status" value="1"/>
</dbReference>
<evidence type="ECO:0000256" key="1">
    <source>
        <dbReference type="ARBA" id="ARBA00000644"/>
    </source>
</evidence>